<evidence type="ECO:0000256" key="2">
    <source>
        <dbReference type="ARBA" id="ARBA00022771"/>
    </source>
</evidence>
<evidence type="ECO:0000256" key="1">
    <source>
        <dbReference type="ARBA" id="ARBA00022723"/>
    </source>
</evidence>
<accession>A0AA39ZEW8</accession>
<feature type="domain" description="MYND-type" evidence="5">
    <location>
        <begin position="132"/>
        <end position="178"/>
    </location>
</feature>
<keyword evidence="3" id="KW-0862">Zinc</keyword>
<sequence>MISSTYPSWVTAESLQKDDTAEHQAALNKLIIEVRAKLDTGIGQKILQEAWSSVTRHFFEGEPIFAAALLLRAGAKISPGDLKHLRKLAEKIEPPSVKNMNVGLCGPGRAQFMAALDSYKHGIPRNFCEPSCFCCGKTEVDTGRPPFSCKSCKDKGLEGWYCDRACQKKDWQQHKKTCGKPTGVTKAF</sequence>
<dbReference type="GO" id="GO:0008270">
    <property type="term" value="F:zinc ion binding"/>
    <property type="evidence" value="ECO:0007669"/>
    <property type="project" value="UniProtKB-KW"/>
</dbReference>
<dbReference type="EMBL" id="JAULSY010000045">
    <property type="protein sequence ID" value="KAK0669233.1"/>
    <property type="molecule type" value="Genomic_DNA"/>
</dbReference>
<protein>
    <recommendedName>
        <fullName evidence="5">MYND-type domain-containing protein</fullName>
    </recommendedName>
</protein>
<evidence type="ECO:0000313" key="7">
    <source>
        <dbReference type="Proteomes" id="UP001174997"/>
    </source>
</evidence>
<dbReference type="PROSITE" id="PS50865">
    <property type="entry name" value="ZF_MYND_2"/>
    <property type="match status" value="1"/>
</dbReference>
<comment type="caution">
    <text evidence="6">The sequence shown here is derived from an EMBL/GenBank/DDBJ whole genome shotgun (WGS) entry which is preliminary data.</text>
</comment>
<dbReference type="InterPro" id="IPR002893">
    <property type="entry name" value="Znf_MYND"/>
</dbReference>
<gene>
    <name evidence="6" type="ORF">QBC41DRAFT_224255</name>
</gene>
<dbReference type="Gene3D" id="6.10.140.2220">
    <property type="match status" value="1"/>
</dbReference>
<keyword evidence="2 4" id="KW-0863">Zinc-finger</keyword>
<evidence type="ECO:0000259" key="5">
    <source>
        <dbReference type="PROSITE" id="PS50865"/>
    </source>
</evidence>
<dbReference type="SUPFAM" id="SSF144232">
    <property type="entry name" value="HIT/MYND zinc finger-like"/>
    <property type="match status" value="1"/>
</dbReference>
<dbReference type="AlphaFoldDB" id="A0AA39ZEW8"/>
<name>A0AA39ZEW8_9PEZI</name>
<keyword evidence="7" id="KW-1185">Reference proteome</keyword>
<organism evidence="6 7">
    <name type="scientific">Cercophora samala</name>
    <dbReference type="NCBI Taxonomy" id="330535"/>
    <lineage>
        <taxon>Eukaryota</taxon>
        <taxon>Fungi</taxon>
        <taxon>Dikarya</taxon>
        <taxon>Ascomycota</taxon>
        <taxon>Pezizomycotina</taxon>
        <taxon>Sordariomycetes</taxon>
        <taxon>Sordariomycetidae</taxon>
        <taxon>Sordariales</taxon>
        <taxon>Lasiosphaeriaceae</taxon>
        <taxon>Cercophora</taxon>
    </lineage>
</organism>
<reference evidence="6" key="1">
    <citation type="submission" date="2023-06" db="EMBL/GenBank/DDBJ databases">
        <title>Genome-scale phylogeny and comparative genomics of the fungal order Sordariales.</title>
        <authorList>
            <consortium name="Lawrence Berkeley National Laboratory"/>
            <person name="Hensen N."/>
            <person name="Bonometti L."/>
            <person name="Westerberg I."/>
            <person name="Brannstrom I.O."/>
            <person name="Guillou S."/>
            <person name="Cros-Aarteil S."/>
            <person name="Calhoun S."/>
            <person name="Haridas S."/>
            <person name="Kuo A."/>
            <person name="Mondo S."/>
            <person name="Pangilinan J."/>
            <person name="Riley R."/>
            <person name="Labutti K."/>
            <person name="Andreopoulos B."/>
            <person name="Lipzen A."/>
            <person name="Chen C."/>
            <person name="Yanf M."/>
            <person name="Daum C."/>
            <person name="Ng V."/>
            <person name="Clum A."/>
            <person name="Steindorff A."/>
            <person name="Ohm R."/>
            <person name="Martin F."/>
            <person name="Silar P."/>
            <person name="Natvig D."/>
            <person name="Lalanne C."/>
            <person name="Gautier V."/>
            <person name="Ament-Velasquez S.L."/>
            <person name="Kruys A."/>
            <person name="Hutchinson M.I."/>
            <person name="Powell A.J."/>
            <person name="Barry K."/>
            <person name="Miller A.N."/>
            <person name="Grigoriev I.V."/>
            <person name="Debuchy R."/>
            <person name="Gladieux P."/>
            <person name="Thoren M.H."/>
            <person name="Johannesson H."/>
        </authorList>
    </citation>
    <scope>NUCLEOTIDE SEQUENCE</scope>
    <source>
        <strain evidence="6">CBS 307.81</strain>
    </source>
</reference>
<dbReference type="Proteomes" id="UP001174997">
    <property type="component" value="Unassembled WGS sequence"/>
</dbReference>
<evidence type="ECO:0000256" key="4">
    <source>
        <dbReference type="PROSITE-ProRule" id="PRU00134"/>
    </source>
</evidence>
<evidence type="ECO:0000256" key="3">
    <source>
        <dbReference type="ARBA" id="ARBA00022833"/>
    </source>
</evidence>
<dbReference type="Pfam" id="PF01753">
    <property type="entry name" value="zf-MYND"/>
    <property type="match status" value="1"/>
</dbReference>
<evidence type="ECO:0000313" key="6">
    <source>
        <dbReference type="EMBL" id="KAK0669233.1"/>
    </source>
</evidence>
<proteinExistence type="predicted"/>
<keyword evidence="1" id="KW-0479">Metal-binding</keyword>